<organism evidence="6 7">
    <name type="scientific">Lachnospira hominis</name>
    <name type="common">ex Liu et al. 2021</name>
    <dbReference type="NCBI Taxonomy" id="2763051"/>
    <lineage>
        <taxon>Bacteria</taxon>
        <taxon>Bacillati</taxon>
        <taxon>Bacillota</taxon>
        <taxon>Clostridia</taxon>
        <taxon>Lachnospirales</taxon>
        <taxon>Lachnospiraceae</taxon>
        <taxon>Lachnospira</taxon>
    </lineage>
</organism>
<evidence type="ECO:0000256" key="1">
    <source>
        <dbReference type="ARBA" id="ARBA00004370"/>
    </source>
</evidence>
<reference evidence="6 7" key="1">
    <citation type="submission" date="2020-08" db="EMBL/GenBank/DDBJ databases">
        <title>Genome public.</title>
        <authorList>
            <person name="Liu C."/>
            <person name="Sun Q."/>
        </authorList>
    </citation>
    <scope>NUCLEOTIDE SEQUENCE [LARGE SCALE GENOMIC DNA]</scope>
    <source>
        <strain evidence="6 7">NSJ-43</strain>
    </source>
</reference>
<dbReference type="Gene3D" id="3.90.1310.10">
    <property type="entry name" value="Penicillin-binding protein 2a (Domain 2)"/>
    <property type="match status" value="1"/>
</dbReference>
<comment type="subcellular location">
    <subcellularLocation>
        <location evidence="1">Membrane</location>
    </subcellularLocation>
</comment>
<evidence type="ECO:0000256" key="2">
    <source>
        <dbReference type="ARBA" id="ARBA00007171"/>
    </source>
</evidence>
<evidence type="ECO:0000259" key="5">
    <source>
        <dbReference type="Pfam" id="PF03717"/>
    </source>
</evidence>
<comment type="similarity">
    <text evidence="2">Belongs to the transpeptidase family.</text>
</comment>
<dbReference type="RefSeq" id="WP_186836992.1">
    <property type="nucleotide sequence ID" value="NZ_JACOPD010000006.1"/>
</dbReference>
<dbReference type="InterPro" id="IPR001460">
    <property type="entry name" value="PCN-bd_Tpept"/>
</dbReference>
<dbReference type="InterPro" id="IPR036138">
    <property type="entry name" value="PBP_dimer_sf"/>
</dbReference>
<keyword evidence="3" id="KW-0472">Membrane</keyword>
<dbReference type="InterPro" id="IPR005311">
    <property type="entry name" value="PBP_dimer"/>
</dbReference>
<dbReference type="Proteomes" id="UP000628463">
    <property type="component" value="Unassembled WGS sequence"/>
</dbReference>
<proteinExistence type="inferred from homology"/>
<gene>
    <name evidence="6" type="ORF">H8S01_09170</name>
</gene>
<dbReference type="EMBL" id="JACOPD010000006">
    <property type="protein sequence ID" value="MBC5681129.1"/>
    <property type="molecule type" value="Genomic_DNA"/>
</dbReference>
<evidence type="ECO:0000313" key="7">
    <source>
        <dbReference type="Proteomes" id="UP000628463"/>
    </source>
</evidence>
<feature type="domain" description="Penicillin-binding protein transpeptidase" evidence="4">
    <location>
        <begin position="268"/>
        <end position="574"/>
    </location>
</feature>
<dbReference type="InterPro" id="IPR050515">
    <property type="entry name" value="Beta-lactam/transpept"/>
</dbReference>
<evidence type="ECO:0000313" key="6">
    <source>
        <dbReference type="EMBL" id="MBC5681129.1"/>
    </source>
</evidence>
<feature type="domain" description="Penicillin-binding protein dimerisation" evidence="5">
    <location>
        <begin position="69"/>
        <end position="222"/>
    </location>
</feature>
<protein>
    <submittedName>
        <fullName evidence="6">Penicillin-binding protein 2</fullName>
    </submittedName>
</protein>
<dbReference type="Gene3D" id="3.40.710.10">
    <property type="entry name" value="DD-peptidase/beta-lactamase superfamily"/>
    <property type="match status" value="1"/>
</dbReference>
<dbReference type="Pfam" id="PF00905">
    <property type="entry name" value="Transpeptidase"/>
    <property type="match status" value="1"/>
</dbReference>
<dbReference type="PANTHER" id="PTHR30627">
    <property type="entry name" value="PEPTIDOGLYCAN D,D-TRANSPEPTIDASE"/>
    <property type="match status" value="1"/>
</dbReference>
<keyword evidence="7" id="KW-1185">Reference proteome</keyword>
<evidence type="ECO:0000259" key="4">
    <source>
        <dbReference type="Pfam" id="PF00905"/>
    </source>
</evidence>
<name>A0ABR7G115_9FIRM</name>
<dbReference type="Pfam" id="PF03717">
    <property type="entry name" value="PBP_dimer"/>
    <property type="match status" value="1"/>
</dbReference>
<comment type="caution">
    <text evidence="6">The sequence shown here is derived from an EMBL/GenBank/DDBJ whole genome shotgun (WGS) entry which is preliminary data.</text>
</comment>
<evidence type="ECO:0000256" key="3">
    <source>
        <dbReference type="ARBA" id="ARBA00023136"/>
    </source>
</evidence>
<dbReference type="SUPFAM" id="SSF56601">
    <property type="entry name" value="beta-lactamase/transpeptidase-like"/>
    <property type="match status" value="1"/>
</dbReference>
<dbReference type="InterPro" id="IPR012338">
    <property type="entry name" value="Beta-lactam/transpept-like"/>
</dbReference>
<sequence length="632" mass="69917">MNNEELRRNKYRRKKAMLRKVQNKMGVAFFVIILVLFALAVRILLINYNHGEAYSKTVLDHQSYTSTTIPYKRGQIQDANGTVLAYSERVYNLILDPKLILSDEKYKEPTLTALTECFDLKRSDLESILATKSTSQYEKLLKELTKDEISEFESRVEDTKNNPYIKGVWFEDSYIRKYPFSTLAADVIGFASAANGGELGLENYYDEELSGTDGISYSYVGENLDVETQEKKAEDGYNLVTTIDYKVQSIIENKIKELNAERPSKSTAVIAMNPKTGEILAMASYPTFNLNNPRDLSGVYTQEELSTMTDIEMTDAMYALWSNYCVSTIYEPGSTFKPFTVAEGLEEGVIHDGDTFYCGGFMEVSGSIINCHEHSGHGTVTVKEGLIQSCNPTMMQIAAKLGGVKIAKYAALFGFGNRTGIDLPGEEAGLTIGEKMTVIDAACNSFGQNINVNMVQMAAAFSSLVNGGNYYQPHIVKRIEKSTGEVVKTIEPNLVRQTVTSETSQLLRTYLRAGVDEGLARKSGVAGYAIGGKTGTAQKQPREDKKWVVSYIGCAPTDDPQLVLYTVIDEPFETNGTSGSSLDALNLSRSIYEEALPYLNIYKDIKAEPVDTTNSAVESTVELPDTTNTNNN</sequence>
<dbReference type="SUPFAM" id="SSF56519">
    <property type="entry name" value="Penicillin binding protein dimerisation domain"/>
    <property type="match status" value="1"/>
</dbReference>
<accession>A0ABR7G115</accession>